<dbReference type="InterPro" id="IPR035906">
    <property type="entry name" value="MetI-like_sf"/>
</dbReference>
<dbReference type="Proteomes" id="UP001431784">
    <property type="component" value="Unassembled WGS sequence"/>
</dbReference>
<evidence type="ECO:0000256" key="5">
    <source>
        <dbReference type="ARBA" id="ARBA00022989"/>
    </source>
</evidence>
<evidence type="ECO:0000259" key="8">
    <source>
        <dbReference type="PROSITE" id="PS50928"/>
    </source>
</evidence>
<dbReference type="EMBL" id="JAQZSM010000005">
    <property type="protein sequence ID" value="MDD7970931.1"/>
    <property type="molecule type" value="Genomic_DNA"/>
</dbReference>
<dbReference type="SUPFAM" id="SSF161098">
    <property type="entry name" value="MetI-like"/>
    <property type="match status" value="1"/>
</dbReference>
<evidence type="ECO:0000256" key="1">
    <source>
        <dbReference type="ARBA" id="ARBA00004651"/>
    </source>
</evidence>
<keyword evidence="10" id="KW-1185">Reference proteome</keyword>
<keyword evidence="6 7" id="KW-0472">Membrane</keyword>
<feature type="transmembrane region" description="Helical" evidence="7">
    <location>
        <begin position="272"/>
        <end position="298"/>
    </location>
</feature>
<feature type="transmembrane region" description="Helical" evidence="7">
    <location>
        <begin position="100"/>
        <end position="122"/>
    </location>
</feature>
<dbReference type="Pfam" id="PF19300">
    <property type="entry name" value="BPD_transp_1_N"/>
    <property type="match status" value="1"/>
</dbReference>
<reference evidence="9" key="1">
    <citation type="submission" date="2023-02" db="EMBL/GenBank/DDBJ databases">
        <title>Description of Roseinatronobacter alkalisoli sp. nov., an alkaliphilic bacerium isolated from soda soil.</title>
        <authorList>
            <person name="Wei W."/>
        </authorList>
    </citation>
    <scope>NUCLEOTIDE SEQUENCE</scope>
    <source>
        <strain evidence="9">HJB301</strain>
    </source>
</reference>
<dbReference type="CDD" id="cd06261">
    <property type="entry name" value="TM_PBP2"/>
    <property type="match status" value="1"/>
</dbReference>
<dbReference type="InterPro" id="IPR045621">
    <property type="entry name" value="BPD_transp_1_N"/>
</dbReference>
<sequence length="305" mass="33802">MTNYILKRLGLAVITVLGVLLLIFVATRMSGDVALLMLPQDASDEQIAAYRARHGLDRAIPVQFLNFMRGMLTLDFGESLRYQRPALEVILQRLPATVELALMAFVLALVVGVSLGLVAAYYRGGWADRSIRTSAVLLQSMPNFWIAIMAILLFAVMLRWLPTSGRDGAASYIMPAMTLMLFPLAAIMRMTRSAILETIESEYVKFLRIKGVSEGRILWRHALRNALIPVIALSGLQLGNLMGGTVITETIFNWPGLGSLMIESFISRDYPVIQVGVLLIATFLILLNLAVDLLFCVVDPRIRYA</sequence>
<feature type="transmembrane region" description="Helical" evidence="7">
    <location>
        <begin position="226"/>
        <end position="252"/>
    </location>
</feature>
<keyword evidence="2 7" id="KW-0813">Transport</keyword>
<comment type="similarity">
    <text evidence="7">Belongs to the binding-protein-dependent transport system permease family.</text>
</comment>
<comment type="subcellular location">
    <subcellularLocation>
        <location evidence="1 7">Cell membrane</location>
        <topology evidence="1 7">Multi-pass membrane protein</topology>
    </subcellularLocation>
</comment>
<dbReference type="RefSeq" id="WP_274351621.1">
    <property type="nucleotide sequence ID" value="NZ_JAQZSM010000005.1"/>
</dbReference>
<accession>A0ABT5T738</accession>
<feature type="domain" description="ABC transmembrane type-1" evidence="8">
    <location>
        <begin position="94"/>
        <end position="291"/>
    </location>
</feature>
<proteinExistence type="inferred from homology"/>
<feature type="transmembrane region" description="Helical" evidence="7">
    <location>
        <begin position="168"/>
        <end position="187"/>
    </location>
</feature>
<evidence type="ECO:0000256" key="2">
    <source>
        <dbReference type="ARBA" id="ARBA00022448"/>
    </source>
</evidence>
<dbReference type="PANTHER" id="PTHR43163">
    <property type="entry name" value="DIPEPTIDE TRANSPORT SYSTEM PERMEASE PROTEIN DPPB-RELATED"/>
    <property type="match status" value="1"/>
</dbReference>
<dbReference type="Gene3D" id="1.10.3720.10">
    <property type="entry name" value="MetI-like"/>
    <property type="match status" value="1"/>
</dbReference>
<name>A0ABT5T738_9RHOB</name>
<protein>
    <submittedName>
        <fullName evidence="9">ABC transporter permease</fullName>
    </submittedName>
</protein>
<evidence type="ECO:0000313" key="9">
    <source>
        <dbReference type="EMBL" id="MDD7970931.1"/>
    </source>
</evidence>
<dbReference type="PROSITE" id="PS50928">
    <property type="entry name" value="ABC_TM1"/>
    <property type="match status" value="1"/>
</dbReference>
<gene>
    <name evidence="9" type="ORF">PUT78_07460</name>
</gene>
<evidence type="ECO:0000256" key="4">
    <source>
        <dbReference type="ARBA" id="ARBA00022692"/>
    </source>
</evidence>
<feature type="transmembrane region" description="Helical" evidence="7">
    <location>
        <begin position="9"/>
        <end position="29"/>
    </location>
</feature>
<evidence type="ECO:0000313" key="10">
    <source>
        <dbReference type="Proteomes" id="UP001431784"/>
    </source>
</evidence>
<dbReference type="PANTHER" id="PTHR43163:SF6">
    <property type="entry name" value="DIPEPTIDE TRANSPORT SYSTEM PERMEASE PROTEIN DPPB-RELATED"/>
    <property type="match status" value="1"/>
</dbReference>
<keyword evidence="3" id="KW-1003">Cell membrane</keyword>
<organism evidence="9 10">
    <name type="scientific">Roseinatronobacter alkalisoli</name>
    <dbReference type="NCBI Taxonomy" id="3028235"/>
    <lineage>
        <taxon>Bacteria</taxon>
        <taxon>Pseudomonadati</taxon>
        <taxon>Pseudomonadota</taxon>
        <taxon>Alphaproteobacteria</taxon>
        <taxon>Rhodobacterales</taxon>
        <taxon>Paracoccaceae</taxon>
        <taxon>Roseinatronobacter</taxon>
    </lineage>
</organism>
<keyword evidence="5 7" id="KW-1133">Transmembrane helix</keyword>
<dbReference type="Pfam" id="PF00528">
    <property type="entry name" value="BPD_transp_1"/>
    <property type="match status" value="1"/>
</dbReference>
<dbReference type="InterPro" id="IPR000515">
    <property type="entry name" value="MetI-like"/>
</dbReference>
<evidence type="ECO:0000256" key="7">
    <source>
        <dbReference type="RuleBase" id="RU363032"/>
    </source>
</evidence>
<evidence type="ECO:0000256" key="6">
    <source>
        <dbReference type="ARBA" id="ARBA00023136"/>
    </source>
</evidence>
<comment type="caution">
    <text evidence="9">The sequence shown here is derived from an EMBL/GenBank/DDBJ whole genome shotgun (WGS) entry which is preliminary data.</text>
</comment>
<evidence type="ECO:0000256" key="3">
    <source>
        <dbReference type="ARBA" id="ARBA00022475"/>
    </source>
</evidence>
<keyword evidence="4 7" id="KW-0812">Transmembrane</keyword>
<feature type="transmembrane region" description="Helical" evidence="7">
    <location>
        <begin position="143"/>
        <end position="162"/>
    </location>
</feature>